<dbReference type="PROSITE" id="PS00925">
    <property type="entry name" value="OLEEI"/>
    <property type="match status" value="1"/>
</dbReference>
<dbReference type="EMBL" id="VOIH02000007">
    <property type="protein sequence ID" value="KAF3442421.1"/>
    <property type="molecule type" value="Genomic_DNA"/>
</dbReference>
<feature type="chain" id="PRO_5035462155" evidence="3">
    <location>
        <begin position="21"/>
        <end position="167"/>
    </location>
</feature>
<dbReference type="Proteomes" id="UP000796880">
    <property type="component" value="Unassembled WGS sequence"/>
</dbReference>
<accession>A0A8K0GYL9</accession>
<evidence type="ECO:0000256" key="3">
    <source>
        <dbReference type="SAM" id="SignalP"/>
    </source>
</evidence>
<evidence type="ECO:0000313" key="4">
    <source>
        <dbReference type="EMBL" id="KAF3442421.1"/>
    </source>
</evidence>
<keyword evidence="2" id="KW-1015">Disulfide bond</keyword>
<dbReference type="GO" id="GO:0005615">
    <property type="term" value="C:extracellular space"/>
    <property type="evidence" value="ECO:0007669"/>
    <property type="project" value="InterPro"/>
</dbReference>
<keyword evidence="5" id="KW-1185">Reference proteome</keyword>
<dbReference type="PANTHER" id="PTHR31614:SF20">
    <property type="entry name" value="POLLEN PROTEIN OLE E I-LIKE PROTEIN"/>
    <property type="match status" value="1"/>
</dbReference>
<reference evidence="4" key="1">
    <citation type="submission" date="2020-03" db="EMBL/GenBank/DDBJ databases">
        <title>A high-quality chromosome-level genome assembly of a woody plant with both climbing and erect habits, Rhamnella rubrinervis.</title>
        <authorList>
            <person name="Lu Z."/>
            <person name="Yang Y."/>
            <person name="Zhu X."/>
            <person name="Sun Y."/>
        </authorList>
    </citation>
    <scope>NUCLEOTIDE SEQUENCE</scope>
    <source>
        <strain evidence="4">BYM</strain>
        <tissue evidence="4">Leaf</tissue>
    </source>
</reference>
<dbReference type="Pfam" id="PF01190">
    <property type="entry name" value="Pollen_Ole_e_1"/>
    <property type="match status" value="1"/>
</dbReference>
<feature type="signal peptide" evidence="3">
    <location>
        <begin position="1"/>
        <end position="20"/>
    </location>
</feature>
<dbReference type="InterPro" id="IPR006041">
    <property type="entry name" value="Pollen_Ole_e1_allergen"/>
</dbReference>
<comment type="similarity">
    <text evidence="1">Belongs to the Ole e I family.</text>
</comment>
<protein>
    <submittedName>
        <fullName evidence="4">Uncharacterized protein</fullName>
    </submittedName>
</protein>
<proteinExistence type="inferred from homology"/>
<comment type="caution">
    <text evidence="4">The sequence shown here is derived from an EMBL/GenBank/DDBJ whole genome shotgun (WGS) entry which is preliminary data.</text>
</comment>
<dbReference type="PANTHER" id="PTHR31614">
    <property type="entry name" value="PROTEIN DOWNSTREAM OF FLC-RELATED"/>
    <property type="match status" value="1"/>
</dbReference>
<evidence type="ECO:0000313" key="5">
    <source>
        <dbReference type="Proteomes" id="UP000796880"/>
    </source>
</evidence>
<evidence type="ECO:0000256" key="1">
    <source>
        <dbReference type="ARBA" id="ARBA00010049"/>
    </source>
</evidence>
<organism evidence="4 5">
    <name type="scientific">Rhamnella rubrinervis</name>
    <dbReference type="NCBI Taxonomy" id="2594499"/>
    <lineage>
        <taxon>Eukaryota</taxon>
        <taxon>Viridiplantae</taxon>
        <taxon>Streptophyta</taxon>
        <taxon>Embryophyta</taxon>
        <taxon>Tracheophyta</taxon>
        <taxon>Spermatophyta</taxon>
        <taxon>Magnoliopsida</taxon>
        <taxon>eudicotyledons</taxon>
        <taxon>Gunneridae</taxon>
        <taxon>Pentapetalae</taxon>
        <taxon>rosids</taxon>
        <taxon>fabids</taxon>
        <taxon>Rosales</taxon>
        <taxon>Rhamnaceae</taxon>
        <taxon>rhamnoid group</taxon>
        <taxon>Rhamneae</taxon>
        <taxon>Rhamnella</taxon>
    </lineage>
</organism>
<sequence>MAKAFVVAALVATTLSLCLSVVVSSDAAEHFFVEGKVYCDTCRVQFVTRVSEPLEGATVSLECKRRNDSALTYSADGVTDKNGVYSLPVDGDHEEEICEVRALKSRREDCNTPFDVFDQKARVLLTDKSGQSSMARYAAPLGFMKKEALPVCKEVLKELFPPEDENL</sequence>
<name>A0A8K0GYL9_9ROSA</name>
<gene>
    <name evidence="4" type="ORF">FNV43_RR16337</name>
</gene>
<keyword evidence="3" id="KW-0732">Signal</keyword>
<dbReference type="InterPro" id="IPR006040">
    <property type="entry name" value="Allergen_Ole_e_I_CS"/>
</dbReference>
<dbReference type="AlphaFoldDB" id="A0A8K0GYL9"/>
<evidence type="ECO:0000256" key="2">
    <source>
        <dbReference type="ARBA" id="ARBA00023157"/>
    </source>
</evidence>
<dbReference type="OrthoDB" id="1888725at2759"/>